<reference evidence="2" key="1">
    <citation type="journal article" date="2022" name="bioRxiv">
        <title>Sequencing and chromosome-scale assembly of the giantPleurodeles waltlgenome.</title>
        <authorList>
            <person name="Brown T."/>
            <person name="Elewa A."/>
            <person name="Iarovenko S."/>
            <person name="Subramanian E."/>
            <person name="Araus A.J."/>
            <person name="Petzold A."/>
            <person name="Susuki M."/>
            <person name="Suzuki K.-i.T."/>
            <person name="Hayashi T."/>
            <person name="Toyoda A."/>
            <person name="Oliveira C."/>
            <person name="Osipova E."/>
            <person name="Leigh N.D."/>
            <person name="Simon A."/>
            <person name="Yun M.H."/>
        </authorList>
    </citation>
    <scope>NUCLEOTIDE SEQUENCE</scope>
    <source>
        <strain evidence="2">20211129_DDA</strain>
        <tissue evidence="2">Liver</tissue>
    </source>
</reference>
<protein>
    <submittedName>
        <fullName evidence="2">Uncharacterized protein</fullName>
    </submittedName>
</protein>
<dbReference type="Proteomes" id="UP001066276">
    <property type="component" value="Chromosome 6"/>
</dbReference>
<organism evidence="2 3">
    <name type="scientific">Pleurodeles waltl</name>
    <name type="common">Iberian ribbed newt</name>
    <dbReference type="NCBI Taxonomy" id="8319"/>
    <lineage>
        <taxon>Eukaryota</taxon>
        <taxon>Metazoa</taxon>
        <taxon>Chordata</taxon>
        <taxon>Craniata</taxon>
        <taxon>Vertebrata</taxon>
        <taxon>Euteleostomi</taxon>
        <taxon>Amphibia</taxon>
        <taxon>Batrachia</taxon>
        <taxon>Caudata</taxon>
        <taxon>Salamandroidea</taxon>
        <taxon>Salamandridae</taxon>
        <taxon>Pleurodelinae</taxon>
        <taxon>Pleurodeles</taxon>
    </lineage>
</organism>
<name>A0AAV7QLG6_PLEWA</name>
<proteinExistence type="predicted"/>
<keyword evidence="3" id="KW-1185">Reference proteome</keyword>
<evidence type="ECO:0000256" key="1">
    <source>
        <dbReference type="SAM" id="MobiDB-lite"/>
    </source>
</evidence>
<evidence type="ECO:0000313" key="3">
    <source>
        <dbReference type="Proteomes" id="UP001066276"/>
    </source>
</evidence>
<comment type="caution">
    <text evidence="2">The sequence shown here is derived from an EMBL/GenBank/DDBJ whole genome shotgun (WGS) entry which is preliminary data.</text>
</comment>
<feature type="region of interest" description="Disordered" evidence="1">
    <location>
        <begin position="143"/>
        <end position="164"/>
    </location>
</feature>
<dbReference type="AlphaFoldDB" id="A0AAV7QLG6"/>
<accession>A0AAV7QLG6</accession>
<dbReference type="EMBL" id="JANPWB010000010">
    <property type="protein sequence ID" value="KAJ1140207.1"/>
    <property type="molecule type" value="Genomic_DNA"/>
</dbReference>
<evidence type="ECO:0000313" key="2">
    <source>
        <dbReference type="EMBL" id="KAJ1140207.1"/>
    </source>
</evidence>
<gene>
    <name evidence="2" type="ORF">NDU88_006565</name>
</gene>
<sequence length="164" mass="17403">MKRSPPSTRVLQGVPSTLGISRPVSVPLIQRHFPPSLGDRALPSRGLPASLLSVFSVPVSWARGIRIRGPPLSSPACPLSSGLCAVFGFFPLQAGRLRSPPLHRWRLCGLSARHFACGPLRPFFAPPGPSSTGPQLLCSRGCPDLSPSRPSSGWGPIRARFPSG</sequence>